<gene>
    <name evidence="5" type="ORF">OKA05_02840</name>
</gene>
<dbReference type="Gene3D" id="3.40.50.2300">
    <property type="match status" value="2"/>
</dbReference>
<dbReference type="InterPro" id="IPR046335">
    <property type="entry name" value="LacI/GalR-like_sensor"/>
</dbReference>
<sequence length="359" mass="40426">MESLRRITLADQTEAALREAIRDGRFGERLPGFRPLAKALSVNPVTVAEAVARLVEDGTLLSDGPRKKFRIPQAGRGAKQTARRKVLYLTAEPLHEMRTVALEILSQLLLERPEWDVRHRTTGHGNDARPDRRRWDGLLKSEEARHLVVFGGRPDIAKWSLDRGVPAYFLGGDTGRLAVPMLGVNAADMLSQVMGKLMDLGHSRICQLMCGLPEGFCQRQRNSMAECLEERGLPFVPNYHAPIIPRSDPEDLAAALARVIKVRPPTALVLFDWEHFIIASCVLRDHGLRIPKDISIAMLSQDRMMEWHLPRIAHFKYPVVQVARTLTKWIETPPENLHMHVSLPLELMEAESLARAPES</sequence>
<evidence type="ECO:0000313" key="6">
    <source>
        <dbReference type="Proteomes" id="UP001320876"/>
    </source>
</evidence>
<keyword evidence="3" id="KW-0804">Transcription</keyword>
<keyword evidence="2" id="KW-0238">DNA-binding</keyword>
<dbReference type="Gene3D" id="1.10.10.10">
    <property type="entry name" value="Winged helix-like DNA-binding domain superfamily/Winged helix DNA-binding domain"/>
    <property type="match status" value="1"/>
</dbReference>
<evidence type="ECO:0000313" key="5">
    <source>
        <dbReference type="EMBL" id="MCW1921472.1"/>
    </source>
</evidence>
<dbReference type="InterPro" id="IPR000524">
    <property type="entry name" value="Tscrpt_reg_HTH_GntR"/>
</dbReference>
<dbReference type="EMBL" id="JAPDDT010000001">
    <property type="protein sequence ID" value="MCW1921472.1"/>
    <property type="molecule type" value="Genomic_DNA"/>
</dbReference>
<name>A0ABT3GCY0_9BACT</name>
<dbReference type="SUPFAM" id="SSF53822">
    <property type="entry name" value="Periplasmic binding protein-like I"/>
    <property type="match status" value="1"/>
</dbReference>
<evidence type="ECO:0000259" key="4">
    <source>
        <dbReference type="SMART" id="SM00345"/>
    </source>
</evidence>
<dbReference type="Proteomes" id="UP001320876">
    <property type="component" value="Unassembled WGS sequence"/>
</dbReference>
<dbReference type="Pfam" id="PF13377">
    <property type="entry name" value="Peripla_BP_3"/>
    <property type="match status" value="1"/>
</dbReference>
<protein>
    <submittedName>
        <fullName evidence="5">Substrate-binding domain-containing protein</fullName>
    </submittedName>
</protein>
<proteinExistence type="predicted"/>
<organism evidence="5 6">
    <name type="scientific">Luteolibacter arcticus</name>
    <dbReference type="NCBI Taxonomy" id="1581411"/>
    <lineage>
        <taxon>Bacteria</taxon>
        <taxon>Pseudomonadati</taxon>
        <taxon>Verrucomicrobiota</taxon>
        <taxon>Verrucomicrobiia</taxon>
        <taxon>Verrucomicrobiales</taxon>
        <taxon>Verrucomicrobiaceae</taxon>
        <taxon>Luteolibacter</taxon>
    </lineage>
</organism>
<evidence type="ECO:0000256" key="3">
    <source>
        <dbReference type="ARBA" id="ARBA00023163"/>
    </source>
</evidence>
<dbReference type="SUPFAM" id="SSF46785">
    <property type="entry name" value="Winged helix' DNA-binding domain"/>
    <property type="match status" value="1"/>
</dbReference>
<dbReference type="InterPro" id="IPR036390">
    <property type="entry name" value="WH_DNA-bd_sf"/>
</dbReference>
<evidence type="ECO:0000256" key="2">
    <source>
        <dbReference type="ARBA" id="ARBA00023125"/>
    </source>
</evidence>
<dbReference type="SMART" id="SM00345">
    <property type="entry name" value="HTH_GNTR"/>
    <property type="match status" value="1"/>
</dbReference>
<accession>A0ABT3GCY0</accession>
<dbReference type="InterPro" id="IPR036388">
    <property type="entry name" value="WH-like_DNA-bd_sf"/>
</dbReference>
<evidence type="ECO:0000256" key="1">
    <source>
        <dbReference type="ARBA" id="ARBA00023015"/>
    </source>
</evidence>
<reference evidence="5 6" key="1">
    <citation type="submission" date="2022-10" db="EMBL/GenBank/DDBJ databases">
        <title>Luteolibacter arcticus strain CCTCC AB 2014275, whole genome shotgun sequencing project.</title>
        <authorList>
            <person name="Zhao G."/>
            <person name="Shen L."/>
        </authorList>
    </citation>
    <scope>NUCLEOTIDE SEQUENCE [LARGE SCALE GENOMIC DNA]</scope>
    <source>
        <strain evidence="5 6">CCTCC AB 2014275</strain>
    </source>
</reference>
<feature type="domain" description="HTH gntR-type" evidence="4">
    <location>
        <begin position="13"/>
        <end position="71"/>
    </location>
</feature>
<dbReference type="InterPro" id="IPR028082">
    <property type="entry name" value="Peripla_BP_I"/>
</dbReference>
<keyword evidence="6" id="KW-1185">Reference proteome</keyword>
<dbReference type="RefSeq" id="WP_264485581.1">
    <property type="nucleotide sequence ID" value="NZ_JAPDDT010000001.1"/>
</dbReference>
<keyword evidence="1" id="KW-0805">Transcription regulation</keyword>
<dbReference type="Pfam" id="PF00392">
    <property type="entry name" value="GntR"/>
    <property type="match status" value="1"/>
</dbReference>
<comment type="caution">
    <text evidence="5">The sequence shown here is derived from an EMBL/GenBank/DDBJ whole genome shotgun (WGS) entry which is preliminary data.</text>
</comment>